<name>A0A132MTG0_9ACTN</name>
<dbReference type="PANTHER" id="PTHR33841">
    <property type="entry name" value="DNA METHYLTRANSFERASE YEEA-RELATED"/>
    <property type="match status" value="1"/>
</dbReference>
<dbReference type="RefSeq" id="WP_066887265.1">
    <property type="nucleotide sequence ID" value="NZ_LAXD01000001.1"/>
</dbReference>
<evidence type="ECO:0000256" key="1">
    <source>
        <dbReference type="ARBA" id="ARBA00011900"/>
    </source>
</evidence>
<dbReference type="InterPro" id="IPR011639">
    <property type="entry name" value="MethylTrfase_TaqI-like_dom"/>
</dbReference>
<organism evidence="8 9">
    <name type="scientific">Carbonactinospora thermoautotrophica</name>
    <dbReference type="NCBI Taxonomy" id="1469144"/>
    <lineage>
        <taxon>Bacteria</taxon>
        <taxon>Bacillati</taxon>
        <taxon>Actinomycetota</taxon>
        <taxon>Actinomycetes</taxon>
        <taxon>Kitasatosporales</taxon>
        <taxon>Carbonactinosporaceae</taxon>
        <taxon>Carbonactinospora</taxon>
    </lineage>
</organism>
<keyword evidence="2" id="KW-0489">Methyltransferase</keyword>
<feature type="domain" description="Type II methyltransferase M.TaqI-like" evidence="7">
    <location>
        <begin position="1022"/>
        <end position="1062"/>
    </location>
</feature>
<keyword evidence="3" id="KW-0808">Transferase</keyword>
<keyword evidence="9" id="KW-1185">Reference proteome</keyword>
<evidence type="ECO:0000313" key="8">
    <source>
        <dbReference type="EMBL" id="KWX01084.1"/>
    </source>
</evidence>
<reference evidence="9" key="1">
    <citation type="submission" date="2015-04" db="EMBL/GenBank/DDBJ databases">
        <title>Physiological reanalysis, assessment of diazotrophy, and genome sequences of multiple isolates of Streptomyces thermoautotrophicus.</title>
        <authorList>
            <person name="MacKellar D.C."/>
            <person name="Lieber L."/>
            <person name="Norman J."/>
            <person name="Bolger A."/>
            <person name="Tobin C."/>
            <person name="Murray J.W."/>
            <person name="Chang R."/>
            <person name="Ford T."/>
            <person name="Nguyen P.Q."/>
            <person name="Woodward J."/>
            <person name="Permingeat H."/>
            <person name="Joshi N.S."/>
            <person name="Silver P.A."/>
            <person name="Usadel B."/>
            <person name="Rutherford A.W."/>
            <person name="Friesen M."/>
            <person name="Prell J."/>
        </authorList>
    </citation>
    <scope>NUCLEOTIDE SEQUENCE [LARGE SCALE GENOMIC DNA]</scope>
    <source>
        <strain evidence="9">H1</strain>
    </source>
</reference>
<dbReference type="PATRIC" id="fig|1469144.10.peg.2292"/>
<feature type="region of interest" description="Disordered" evidence="6">
    <location>
        <begin position="1355"/>
        <end position="1377"/>
    </location>
</feature>
<dbReference type="GO" id="GO:0006304">
    <property type="term" value="P:DNA modification"/>
    <property type="evidence" value="ECO:0007669"/>
    <property type="project" value="InterPro"/>
</dbReference>
<evidence type="ECO:0000256" key="3">
    <source>
        <dbReference type="ARBA" id="ARBA00022679"/>
    </source>
</evidence>
<evidence type="ECO:0000259" key="7">
    <source>
        <dbReference type="Pfam" id="PF07669"/>
    </source>
</evidence>
<evidence type="ECO:0000256" key="5">
    <source>
        <dbReference type="ARBA" id="ARBA00047942"/>
    </source>
</evidence>
<sequence length="1721" mass="193288">MTYDSLVNRGDYFSAHYLAEVLPRDLKKGLAVRWAEEEKQGRVTPRAGLRALRRTFFSDRAFLAEQAERYNAGDADDSGNGQDVAWRKTLHELHDAILRALGYDPRPQTLTVQRAGKEYEVPVAHAEPGLVAVECGWAVEVDAALDRDDAGRLLQPVPLNSQERVITGSDLASFLFAAENPPRYVLILAGGVLVLADRAVWGEGRYLGVSLDAALGRNDTRPGGELELIAALFGADSLRQPAEGGAEPLAELVANSHQHAVGVSDELREGLQRSVELIANEVLQRIRDAGLRPEQIMEPAELAEKLTRESLRYLYRILFLLYAEARPELGILPVDYPEYVEGYGLARLGNLVVRDLVGEQARNGFHLYESLDLLFRLVNEGYRPRGMGEAATREATSEGEGIRFEPLKSDLFDPGAITLIGRTVENPLYDEDESSGQPRYLDTRLRNATLHRVLRLLMLARGRKGERGGFISYAQLGINQIGAVYEGLMSYTGFIADEELYEVAKDGDPSGGSWLIPASKVPDYPDEVFVYRENPETGERERVCYPPGSFVYRLSGRARQTSASYYTPESLTRATVELALKHRLRQDTKARELLEWRICEPALGSGAFLNEAINQVAAEYLKRRQEELGQTLPPEEYATELQKVKAYIALHNCYGVDLNATAVELAEISIWLNVMHPGLQAPWFGLHLRRGNSLIGAGRRYYDQASISGRTWLTTAPTDHPFTVGALPDGAVHHFLLPAYGWGAVAAEKEAKELAPEETERLAAWRRGMRRKPTKSQLRRLQALARRAEYLWALVIRRLKISEREISRRIDVWGAKDLPKPVEAVPREKVQKDLREAGTPYWRLKTVMDTWCALWFWPVDQVGLLDGSAEDYRWLRSSAPPDADASTVPSAGPLDGAAADEPVSMGATWDSPELPGFELPKQMQMELPSSGGAGKPKATGKQTAARRRTVTESVRPVVPLANLDDWLDFAEAVLGREDIGKDNLATEFETLADLDAHERDLPIWMGMDFPHQLADRFPWLKIVEEIAKEQGFFHWELEFAHVFADGGFDLQMGNPPWVKLEWDEAAVLAELEPWFKLVEKASVERWRDQKRVVLASKRGRAFFLNELASQAGAATFYGSSATYDLLVGTQPDLYRAFMIKVWANLKRQGIAGLIHPDTHFSGNNERRLRAEAYARLRLHADFMNAGNRFFPPPVSRTLHFGLHIYGSTGEINFTHLSWLFDISTLMNSFVHDGTGELPGVKYRGDWDTRPHRARVINVDRGILAEWRLLSGETDLSIEEAKLLYPVTSAEQEAILTLGKIGQRLGRLDLRISRGYDEKGAKDSGLIRWQIADTTDTTVDWSEVVLQGPHLGVATPFFKQPPNMGSSDRPQDLTSLPEDAVPRTNYRRATDVVTYQRAQDRWVDHRRLAELLESPEVVAEARQTLAAAHRVTPDEVKTELVEEYLRKRASRRYTEFYRLAWREMIPSNTDRSLFAALVPPGPAHIHAVRTIALSTNRETALVAGFWAALPIDYLLRITGQGHLDVSAVRSMPAPDPDHPLAAPLLLRTLRLNCLTNAYADLWAELYEDAWRAEQWAADWPGLSPLGAVGPTWEWATPLRTERERRAALVELDALVAVWLGITAEQLVAIYRSRYPVLSDYEAETWFDANGRKIAANFNAYGHGQTKEHYERLMDHLEDPERVSPPDGYTPPFYKADRETEMRQAHAVFSARLRAAREGEQPA</sequence>
<evidence type="ECO:0000256" key="4">
    <source>
        <dbReference type="ARBA" id="ARBA00022691"/>
    </source>
</evidence>
<protein>
    <recommendedName>
        <fullName evidence="1">site-specific DNA-methyltransferase (adenine-specific)</fullName>
        <ecNumber evidence="1">2.1.1.72</ecNumber>
    </recommendedName>
</protein>
<feature type="compositionally biased region" description="Polar residues" evidence="6">
    <location>
        <begin position="1362"/>
        <end position="1373"/>
    </location>
</feature>
<dbReference type="Proteomes" id="UP000070188">
    <property type="component" value="Unassembled WGS sequence"/>
</dbReference>
<evidence type="ECO:0000256" key="6">
    <source>
        <dbReference type="SAM" id="MobiDB-lite"/>
    </source>
</evidence>
<dbReference type="OrthoDB" id="4280289at2"/>
<dbReference type="GO" id="GO:0032259">
    <property type="term" value="P:methylation"/>
    <property type="evidence" value="ECO:0007669"/>
    <property type="project" value="UniProtKB-KW"/>
</dbReference>
<evidence type="ECO:0000313" key="9">
    <source>
        <dbReference type="Proteomes" id="UP000070188"/>
    </source>
</evidence>
<feature type="region of interest" description="Disordered" evidence="6">
    <location>
        <begin position="880"/>
        <end position="907"/>
    </location>
</feature>
<comment type="catalytic activity">
    <reaction evidence="5">
        <text>a 2'-deoxyadenosine in DNA + S-adenosyl-L-methionine = an N(6)-methyl-2'-deoxyadenosine in DNA + S-adenosyl-L-homocysteine + H(+)</text>
        <dbReference type="Rhea" id="RHEA:15197"/>
        <dbReference type="Rhea" id="RHEA-COMP:12418"/>
        <dbReference type="Rhea" id="RHEA-COMP:12419"/>
        <dbReference type="ChEBI" id="CHEBI:15378"/>
        <dbReference type="ChEBI" id="CHEBI:57856"/>
        <dbReference type="ChEBI" id="CHEBI:59789"/>
        <dbReference type="ChEBI" id="CHEBI:90615"/>
        <dbReference type="ChEBI" id="CHEBI:90616"/>
        <dbReference type="EC" id="2.1.1.72"/>
    </reaction>
</comment>
<comment type="caution">
    <text evidence="8">The sequence shown here is derived from an EMBL/GenBank/DDBJ whole genome shotgun (WGS) entry which is preliminary data.</text>
</comment>
<feature type="region of interest" description="Disordered" evidence="6">
    <location>
        <begin position="925"/>
        <end position="949"/>
    </location>
</feature>
<evidence type="ECO:0000256" key="2">
    <source>
        <dbReference type="ARBA" id="ARBA00022603"/>
    </source>
</evidence>
<dbReference type="InterPro" id="IPR029063">
    <property type="entry name" value="SAM-dependent_MTases_sf"/>
</dbReference>
<dbReference type="SUPFAM" id="SSF53335">
    <property type="entry name" value="S-adenosyl-L-methionine-dependent methyltransferases"/>
    <property type="match status" value="1"/>
</dbReference>
<dbReference type="GO" id="GO:0009007">
    <property type="term" value="F:site-specific DNA-methyltransferase (adenine-specific) activity"/>
    <property type="evidence" value="ECO:0007669"/>
    <property type="project" value="UniProtKB-EC"/>
</dbReference>
<dbReference type="STRING" id="1469144.LI90_2112"/>
<keyword evidence="4" id="KW-0949">S-adenosyl-L-methionine</keyword>
<gene>
    <name evidence="8" type="ORF">LI90_2112</name>
</gene>
<proteinExistence type="predicted"/>
<dbReference type="InterPro" id="IPR050953">
    <property type="entry name" value="N4_N6_ade-DNA_methylase"/>
</dbReference>
<dbReference type="Pfam" id="PF07669">
    <property type="entry name" value="Eco57I"/>
    <property type="match status" value="1"/>
</dbReference>
<accession>A0A132MTG0</accession>
<dbReference type="EMBL" id="LAXD01000001">
    <property type="protein sequence ID" value="KWX01084.1"/>
    <property type="molecule type" value="Genomic_DNA"/>
</dbReference>
<dbReference type="EC" id="2.1.1.72" evidence="1"/>
<dbReference type="Gene3D" id="3.40.50.150">
    <property type="entry name" value="Vaccinia Virus protein VP39"/>
    <property type="match status" value="2"/>
</dbReference>
<dbReference type="PANTHER" id="PTHR33841:SF1">
    <property type="entry name" value="DNA METHYLTRANSFERASE A"/>
    <property type="match status" value="1"/>
</dbReference>